<dbReference type="AlphaFoldDB" id="A0A5C6FPW5"/>
<proteinExistence type="predicted"/>
<dbReference type="Pfam" id="PF07963">
    <property type="entry name" value="N_methyl"/>
    <property type="match status" value="1"/>
</dbReference>
<reference evidence="3 4" key="1">
    <citation type="submission" date="2019-02" db="EMBL/GenBank/DDBJ databases">
        <title>Deep-cultivation of Planctomycetes and their phenomic and genomic characterization uncovers novel biology.</title>
        <authorList>
            <person name="Wiegand S."/>
            <person name="Jogler M."/>
            <person name="Boedeker C."/>
            <person name="Pinto D."/>
            <person name="Vollmers J."/>
            <person name="Rivas-Marin E."/>
            <person name="Kohn T."/>
            <person name="Peeters S.H."/>
            <person name="Heuer A."/>
            <person name="Rast P."/>
            <person name="Oberbeckmann S."/>
            <person name="Bunk B."/>
            <person name="Jeske O."/>
            <person name="Meyerdierks A."/>
            <person name="Storesund J.E."/>
            <person name="Kallscheuer N."/>
            <person name="Luecker S."/>
            <person name="Lage O.M."/>
            <person name="Pohl T."/>
            <person name="Merkel B.J."/>
            <person name="Hornburger P."/>
            <person name="Mueller R.-W."/>
            <person name="Bruemmer F."/>
            <person name="Labrenz M."/>
            <person name="Spormann A.M."/>
            <person name="Op Den Camp H."/>
            <person name="Overmann J."/>
            <person name="Amann R."/>
            <person name="Jetten M.S.M."/>
            <person name="Mascher T."/>
            <person name="Medema M.H."/>
            <person name="Devos D.P."/>
            <person name="Kaster A.-K."/>
            <person name="Ovreas L."/>
            <person name="Rohde M."/>
            <person name="Galperin M.Y."/>
            <person name="Jogler C."/>
        </authorList>
    </citation>
    <scope>NUCLEOTIDE SEQUENCE [LARGE SCALE GENOMIC DNA]</scope>
    <source>
        <strain evidence="3 4">V7</strain>
    </source>
</reference>
<dbReference type="PANTHER" id="PTHR30093:SF2">
    <property type="entry name" value="TYPE II SECRETION SYSTEM PROTEIN H"/>
    <property type="match status" value="1"/>
</dbReference>
<dbReference type="NCBIfam" id="TIGR02532">
    <property type="entry name" value="IV_pilin_GFxxxE"/>
    <property type="match status" value="1"/>
</dbReference>
<dbReference type="NCBIfam" id="TIGR04294">
    <property type="entry name" value="pre_pil_HX9DG"/>
    <property type="match status" value="1"/>
</dbReference>
<dbReference type="OrthoDB" id="242858at2"/>
<name>A0A5C6FPW5_9PLAN</name>
<keyword evidence="1" id="KW-1133">Transmembrane helix</keyword>
<comment type="caution">
    <text evidence="3">The sequence shown here is derived from an EMBL/GenBank/DDBJ whole genome shotgun (WGS) entry which is preliminary data.</text>
</comment>
<evidence type="ECO:0000313" key="4">
    <source>
        <dbReference type="Proteomes" id="UP000316476"/>
    </source>
</evidence>
<evidence type="ECO:0000313" key="3">
    <source>
        <dbReference type="EMBL" id="TWU65162.1"/>
    </source>
</evidence>
<keyword evidence="1" id="KW-0472">Membrane</keyword>
<protein>
    <submittedName>
        <fullName evidence="3">Type II secretion system protein G</fullName>
    </submittedName>
</protein>
<keyword evidence="1" id="KW-0812">Transmembrane</keyword>
<feature type="domain" description="DUF1559" evidence="2">
    <location>
        <begin position="53"/>
        <end position="215"/>
    </location>
</feature>
<dbReference type="PANTHER" id="PTHR30093">
    <property type="entry name" value="GENERAL SECRETION PATHWAY PROTEIN G"/>
    <property type="match status" value="1"/>
</dbReference>
<sequence>MPSVGSVRQVGTSAVIQTVQRQRRPLTGFTLVELLVVIAIIGILVSLLMPAVQAAREAARKTKCQNHLKQIGLGLHAYHNTHGCLPVGCFEWRSYGAPATNRQYAWSAMLLPFIEQQNLYDRIDFNIAFDHPDNAAAAAEVVPTYVCPSALPRDAQRGPSDYGGLFGERLVDREPEDGVFLYDRRIRFRDIRDGLSQTLIIGEDVGGPHSEWINGLNVFVQAHGINDSTAWIGDNEIRSQHSGGAMVLYADGHVEFESESIDKQTLGKLITRSKSDVVSDRL</sequence>
<dbReference type="PROSITE" id="PS00409">
    <property type="entry name" value="PROKAR_NTER_METHYL"/>
    <property type="match status" value="1"/>
</dbReference>
<organism evidence="3 4">
    <name type="scientific">Crateriforma conspicua</name>
    <dbReference type="NCBI Taxonomy" id="2527996"/>
    <lineage>
        <taxon>Bacteria</taxon>
        <taxon>Pseudomonadati</taxon>
        <taxon>Planctomycetota</taxon>
        <taxon>Planctomycetia</taxon>
        <taxon>Planctomycetales</taxon>
        <taxon>Planctomycetaceae</taxon>
        <taxon>Crateriforma</taxon>
    </lineage>
</organism>
<feature type="domain" description="DUF1559" evidence="2">
    <location>
        <begin position="234"/>
        <end position="264"/>
    </location>
</feature>
<gene>
    <name evidence="3" type="primary">xcpT_2</name>
    <name evidence="3" type="ORF">V7x_07080</name>
</gene>
<evidence type="ECO:0000256" key="1">
    <source>
        <dbReference type="SAM" id="Phobius"/>
    </source>
</evidence>
<dbReference type="InterPro" id="IPR011453">
    <property type="entry name" value="DUF1559"/>
</dbReference>
<dbReference type="Pfam" id="PF07596">
    <property type="entry name" value="SBP_bac_10"/>
    <property type="match status" value="2"/>
</dbReference>
<evidence type="ECO:0000259" key="2">
    <source>
        <dbReference type="Pfam" id="PF07596"/>
    </source>
</evidence>
<dbReference type="SUPFAM" id="SSF54523">
    <property type="entry name" value="Pili subunits"/>
    <property type="match status" value="1"/>
</dbReference>
<dbReference type="EMBL" id="SJPZ01000001">
    <property type="protein sequence ID" value="TWU65162.1"/>
    <property type="molecule type" value="Genomic_DNA"/>
</dbReference>
<dbReference type="Gene3D" id="3.30.700.10">
    <property type="entry name" value="Glycoprotein, Type 4 Pilin"/>
    <property type="match status" value="1"/>
</dbReference>
<dbReference type="InterPro" id="IPR012902">
    <property type="entry name" value="N_methyl_site"/>
</dbReference>
<dbReference type="InterPro" id="IPR045584">
    <property type="entry name" value="Pilin-like"/>
</dbReference>
<dbReference type="InterPro" id="IPR027558">
    <property type="entry name" value="Pre_pil_HX9DG_C"/>
</dbReference>
<feature type="transmembrane region" description="Helical" evidence="1">
    <location>
        <begin position="31"/>
        <end position="52"/>
    </location>
</feature>
<accession>A0A5C6FPW5</accession>
<dbReference type="Proteomes" id="UP000316476">
    <property type="component" value="Unassembled WGS sequence"/>
</dbReference>